<keyword evidence="1" id="KW-0812">Transmembrane</keyword>
<name>A0A377R224_9NEIS</name>
<protein>
    <submittedName>
        <fullName evidence="2">Uncharacterized protein</fullName>
    </submittedName>
</protein>
<dbReference type="AlphaFoldDB" id="A0A377R224"/>
<evidence type="ECO:0000313" key="3">
    <source>
        <dbReference type="Proteomes" id="UP000254293"/>
    </source>
</evidence>
<accession>A0A377R224</accession>
<keyword evidence="1" id="KW-0472">Membrane</keyword>
<keyword evidence="1" id="KW-1133">Transmembrane helix</keyword>
<sequence length="159" mass="16958">MDKMKLWRDGIGSSWNYKQSKAKFNIDYAWLLFTFAYFFFFAMNKSVTAMGLSIDEYSLVSGGEGLRPSIGKVAADGTAGSIIGGFIGNAGKSGALNGARIGGGLGIAASAGWEIGTALYKNKTIRNTSIGIIENIDIWTNGRLSGTDKSGNHYDGTDY</sequence>
<dbReference type="EMBL" id="UGJJ01000002">
    <property type="protein sequence ID" value="STR02807.1"/>
    <property type="molecule type" value="Genomic_DNA"/>
</dbReference>
<gene>
    <name evidence="2" type="ORF">NCTC13336_01688</name>
</gene>
<reference evidence="2 3" key="1">
    <citation type="submission" date="2018-06" db="EMBL/GenBank/DDBJ databases">
        <authorList>
            <consortium name="Pathogen Informatics"/>
            <person name="Doyle S."/>
        </authorList>
    </citation>
    <scope>NUCLEOTIDE SEQUENCE [LARGE SCALE GENOMIC DNA]</scope>
    <source>
        <strain evidence="2 3">NCTC13336</strain>
    </source>
</reference>
<evidence type="ECO:0000256" key="1">
    <source>
        <dbReference type="SAM" id="Phobius"/>
    </source>
</evidence>
<keyword evidence="3" id="KW-1185">Reference proteome</keyword>
<dbReference type="Proteomes" id="UP000254293">
    <property type="component" value="Unassembled WGS sequence"/>
</dbReference>
<evidence type="ECO:0000313" key="2">
    <source>
        <dbReference type="EMBL" id="STR02807.1"/>
    </source>
</evidence>
<dbReference type="RefSeq" id="WP_115308690.1">
    <property type="nucleotide sequence ID" value="NZ_UGJJ01000002.1"/>
</dbReference>
<organism evidence="2 3">
    <name type="scientific">Kingella potus</name>
    <dbReference type="NCBI Taxonomy" id="265175"/>
    <lineage>
        <taxon>Bacteria</taxon>
        <taxon>Pseudomonadati</taxon>
        <taxon>Pseudomonadota</taxon>
        <taxon>Betaproteobacteria</taxon>
        <taxon>Neisseriales</taxon>
        <taxon>Neisseriaceae</taxon>
        <taxon>Kingella</taxon>
    </lineage>
</organism>
<proteinExistence type="predicted"/>
<feature type="transmembrane region" description="Helical" evidence="1">
    <location>
        <begin position="24"/>
        <end position="43"/>
    </location>
</feature>